<dbReference type="EMBL" id="QJKI01000001">
    <property type="protein sequence ID" value="PXX82147.1"/>
    <property type="molecule type" value="Genomic_DNA"/>
</dbReference>
<feature type="domain" description="7(1) septoil knot" evidence="2">
    <location>
        <begin position="35"/>
        <end position="107"/>
    </location>
</feature>
<dbReference type="Proteomes" id="UP000247555">
    <property type="component" value="Unassembled WGS sequence"/>
</dbReference>
<sequence length="110" mass="12058">MSCLRLGQLAIGLASASALAQGGGLDAARCTFNGKPLAGRVQVVNSFPDVRVQVVASFPDMRVQWVNSFPDRCGRWQQVESFPDVRIQYVDSFPDVRVQFVDSFPGAQPR</sequence>
<proteinExistence type="predicted"/>
<evidence type="ECO:0000313" key="3">
    <source>
        <dbReference type="EMBL" id="PXX82147.1"/>
    </source>
</evidence>
<reference evidence="3 4" key="1">
    <citation type="submission" date="2018-05" db="EMBL/GenBank/DDBJ databases">
        <title>Genomic Encyclopedia of Type Strains, Phase IV (KMG-IV): sequencing the most valuable type-strain genomes for metagenomic binning, comparative biology and taxonomic classification.</title>
        <authorList>
            <person name="Goeker M."/>
        </authorList>
    </citation>
    <scope>NUCLEOTIDE SEQUENCE [LARGE SCALE GENOMIC DNA]</scope>
    <source>
        <strain evidence="3 4">DSM 29661</strain>
    </source>
</reference>
<accession>A0A318LK89</accession>
<feature type="signal peptide" evidence="1">
    <location>
        <begin position="1"/>
        <end position="20"/>
    </location>
</feature>
<evidence type="ECO:0000259" key="2">
    <source>
        <dbReference type="Pfam" id="PF19647"/>
    </source>
</evidence>
<dbReference type="OrthoDB" id="514259at2"/>
<keyword evidence="1" id="KW-0732">Signal</keyword>
<protein>
    <recommendedName>
        <fullName evidence="2">7(1) septoil knot domain-containing protein</fullName>
    </recommendedName>
</protein>
<feature type="chain" id="PRO_5016451554" description="7(1) septoil knot domain-containing protein" evidence="1">
    <location>
        <begin position="21"/>
        <end position="110"/>
    </location>
</feature>
<dbReference type="Pfam" id="PF19647">
    <property type="entry name" value="Septknot"/>
    <property type="match status" value="1"/>
</dbReference>
<dbReference type="RefSeq" id="WP_110389429.1">
    <property type="nucleotide sequence ID" value="NZ_QJKI01000001.1"/>
</dbReference>
<keyword evidence="4" id="KW-1185">Reference proteome</keyword>
<dbReference type="AlphaFoldDB" id="A0A318LK89"/>
<evidence type="ECO:0000313" key="4">
    <source>
        <dbReference type="Proteomes" id="UP000247555"/>
    </source>
</evidence>
<evidence type="ECO:0000256" key="1">
    <source>
        <dbReference type="SAM" id="SignalP"/>
    </source>
</evidence>
<name>A0A318LK89_9NEIS</name>
<dbReference type="InterPro" id="IPR046148">
    <property type="entry name" value="Septknot"/>
</dbReference>
<comment type="caution">
    <text evidence="3">The sequence shown here is derived from an EMBL/GenBank/DDBJ whole genome shotgun (WGS) entry which is preliminary data.</text>
</comment>
<organism evidence="3 4">
    <name type="scientific">Rivihabitans pingtungensis</name>
    <dbReference type="NCBI Taxonomy" id="1054498"/>
    <lineage>
        <taxon>Bacteria</taxon>
        <taxon>Pseudomonadati</taxon>
        <taxon>Pseudomonadota</taxon>
        <taxon>Betaproteobacteria</taxon>
        <taxon>Neisseriales</taxon>
        <taxon>Aquaspirillaceae</taxon>
        <taxon>Rivihabitans</taxon>
    </lineage>
</organism>
<gene>
    <name evidence="3" type="ORF">DFR34_101382</name>
</gene>